<dbReference type="InterPro" id="IPR002401">
    <property type="entry name" value="Cyt_P450_E_grp-I"/>
</dbReference>
<organism evidence="11 12">
    <name type="scientific">Dendrothele bispora (strain CBS 962.96)</name>
    <dbReference type="NCBI Taxonomy" id="1314807"/>
    <lineage>
        <taxon>Eukaryota</taxon>
        <taxon>Fungi</taxon>
        <taxon>Dikarya</taxon>
        <taxon>Basidiomycota</taxon>
        <taxon>Agaricomycotina</taxon>
        <taxon>Agaricomycetes</taxon>
        <taxon>Agaricomycetidae</taxon>
        <taxon>Agaricales</taxon>
        <taxon>Agaricales incertae sedis</taxon>
        <taxon>Dendrothele</taxon>
    </lineage>
</organism>
<protein>
    <submittedName>
        <fullName evidence="11">Cytochrome P450</fullName>
    </submittedName>
</protein>
<dbReference type="EMBL" id="ML179307">
    <property type="protein sequence ID" value="THU91399.1"/>
    <property type="molecule type" value="Genomic_DNA"/>
</dbReference>
<keyword evidence="6 10" id="KW-0560">Oxidoreductase</keyword>
<name>A0A4S8LPT8_DENBC</name>
<dbReference type="Proteomes" id="UP000297245">
    <property type="component" value="Unassembled WGS sequence"/>
</dbReference>
<dbReference type="GO" id="GO:0004497">
    <property type="term" value="F:monooxygenase activity"/>
    <property type="evidence" value="ECO:0007669"/>
    <property type="project" value="UniProtKB-KW"/>
</dbReference>
<dbReference type="GO" id="GO:0020037">
    <property type="term" value="F:heme binding"/>
    <property type="evidence" value="ECO:0007669"/>
    <property type="project" value="InterPro"/>
</dbReference>
<dbReference type="OrthoDB" id="2789670at2759"/>
<keyword evidence="4 9" id="KW-0349">Heme</keyword>
<dbReference type="PANTHER" id="PTHR46300">
    <property type="entry name" value="P450, PUTATIVE (EUROFUNG)-RELATED-RELATED"/>
    <property type="match status" value="1"/>
</dbReference>
<dbReference type="SUPFAM" id="SSF48264">
    <property type="entry name" value="Cytochrome P450"/>
    <property type="match status" value="1"/>
</dbReference>
<dbReference type="InterPro" id="IPR050364">
    <property type="entry name" value="Cytochrome_P450_fung"/>
</dbReference>
<proteinExistence type="inferred from homology"/>
<dbReference type="InterPro" id="IPR017972">
    <property type="entry name" value="Cyt_P450_CS"/>
</dbReference>
<keyword evidence="7 9" id="KW-0408">Iron</keyword>
<keyword evidence="12" id="KW-1185">Reference proteome</keyword>
<dbReference type="GO" id="GO:0016705">
    <property type="term" value="F:oxidoreductase activity, acting on paired donors, with incorporation or reduction of molecular oxygen"/>
    <property type="evidence" value="ECO:0007669"/>
    <property type="project" value="InterPro"/>
</dbReference>
<gene>
    <name evidence="11" type="ORF">K435DRAFT_759348</name>
</gene>
<dbReference type="CDD" id="cd11065">
    <property type="entry name" value="CYP64-like"/>
    <property type="match status" value="1"/>
</dbReference>
<evidence type="ECO:0000313" key="12">
    <source>
        <dbReference type="Proteomes" id="UP000297245"/>
    </source>
</evidence>
<feature type="non-terminal residue" evidence="11">
    <location>
        <position position="512"/>
    </location>
</feature>
<keyword evidence="5 9" id="KW-0479">Metal-binding</keyword>
<evidence type="ECO:0000256" key="1">
    <source>
        <dbReference type="ARBA" id="ARBA00001971"/>
    </source>
</evidence>
<evidence type="ECO:0000256" key="2">
    <source>
        <dbReference type="ARBA" id="ARBA00005179"/>
    </source>
</evidence>
<dbReference type="PROSITE" id="PS00086">
    <property type="entry name" value="CYTOCHROME_P450"/>
    <property type="match status" value="1"/>
</dbReference>
<evidence type="ECO:0000256" key="6">
    <source>
        <dbReference type="ARBA" id="ARBA00023002"/>
    </source>
</evidence>
<reference evidence="11 12" key="1">
    <citation type="journal article" date="2019" name="Nat. Ecol. Evol.">
        <title>Megaphylogeny resolves global patterns of mushroom evolution.</title>
        <authorList>
            <person name="Varga T."/>
            <person name="Krizsan K."/>
            <person name="Foldi C."/>
            <person name="Dima B."/>
            <person name="Sanchez-Garcia M."/>
            <person name="Sanchez-Ramirez S."/>
            <person name="Szollosi G.J."/>
            <person name="Szarkandi J.G."/>
            <person name="Papp V."/>
            <person name="Albert L."/>
            <person name="Andreopoulos W."/>
            <person name="Angelini C."/>
            <person name="Antonin V."/>
            <person name="Barry K.W."/>
            <person name="Bougher N.L."/>
            <person name="Buchanan P."/>
            <person name="Buyck B."/>
            <person name="Bense V."/>
            <person name="Catcheside P."/>
            <person name="Chovatia M."/>
            <person name="Cooper J."/>
            <person name="Damon W."/>
            <person name="Desjardin D."/>
            <person name="Finy P."/>
            <person name="Geml J."/>
            <person name="Haridas S."/>
            <person name="Hughes K."/>
            <person name="Justo A."/>
            <person name="Karasinski D."/>
            <person name="Kautmanova I."/>
            <person name="Kiss B."/>
            <person name="Kocsube S."/>
            <person name="Kotiranta H."/>
            <person name="LaButti K.M."/>
            <person name="Lechner B.E."/>
            <person name="Liimatainen K."/>
            <person name="Lipzen A."/>
            <person name="Lukacs Z."/>
            <person name="Mihaltcheva S."/>
            <person name="Morgado L.N."/>
            <person name="Niskanen T."/>
            <person name="Noordeloos M.E."/>
            <person name="Ohm R.A."/>
            <person name="Ortiz-Santana B."/>
            <person name="Ovrebo C."/>
            <person name="Racz N."/>
            <person name="Riley R."/>
            <person name="Savchenko A."/>
            <person name="Shiryaev A."/>
            <person name="Soop K."/>
            <person name="Spirin V."/>
            <person name="Szebenyi C."/>
            <person name="Tomsovsky M."/>
            <person name="Tulloss R.E."/>
            <person name="Uehling J."/>
            <person name="Grigoriev I.V."/>
            <person name="Vagvolgyi C."/>
            <person name="Papp T."/>
            <person name="Martin F.M."/>
            <person name="Miettinen O."/>
            <person name="Hibbett D.S."/>
            <person name="Nagy L.G."/>
        </authorList>
    </citation>
    <scope>NUCLEOTIDE SEQUENCE [LARGE SCALE GENOMIC DNA]</scope>
    <source>
        <strain evidence="11 12">CBS 962.96</strain>
    </source>
</reference>
<dbReference type="Gene3D" id="1.10.630.10">
    <property type="entry name" value="Cytochrome P450"/>
    <property type="match status" value="1"/>
</dbReference>
<sequence length="512" mass="57677">MESLAETNKFWVLLSIFAFVRLIGCVQRALKGKLPPGPRGFPIVGNLFQVSTDAWKEFAQWKEEYGPIVYINLAGKDMVILNSHKAAVDLLDHRAAIYSDRPRNIVASEILTHSLLFVFKNCDDLWRAMRRAAQAGLHKGAVRDYFPMQQNEAICLADAMLRDASSWENHLQRATTSATMNLLYGTPIIKGENAPFAAYINGFVSRITRAAFPGAHYVELFTWMKFLPSFMAPWKKYAEDWYKRDEVVIKGLYNDVRKRVMAGDERPSFCATIIKDELNRFSDVEAAYLAITIYAGGAEPPSAVLAWFMHAMLLNPEVQRKAHEELDTVVGRSRMPTFSDYDQLPYIRGIVKESLRLHPVDPIGLPHRCIKDDWYEGYYIPKGTIVVGNIFSLQRDPEIYGPDATEFKPERHIVNGKIAPAVVDSNGKDVSDFVFGFGRRICVGRHVANYGLFINIACILWACHILPVKDANGKTVLPVDDDEVNHGLVVRPVPFDCVTVPRFPEVPAILAA</sequence>
<evidence type="ECO:0000256" key="10">
    <source>
        <dbReference type="RuleBase" id="RU000461"/>
    </source>
</evidence>
<feature type="binding site" description="axial binding residue" evidence="9">
    <location>
        <position position="442"/>
    </location>
    <ligand>
        <name>heme</name>
        <dbReference type="ChEBI" id="CHEBI:30413"/>
    </ligand>
    <ligandPart>
        <name>Fe</name>
        <dbReference type="ChEBI" id="CHEBI:18248"/>
    </ligandPart>
</feature>
<dbReference type="InterPro" id="IPR001128">
    <property type="entry name" value="Cyt_P450"/>
</dbReference>
<evidence type="ECO:0000256" key="8">
    <source>
        <dbReference type="ARBA" id="ARBA00023033"/>
    </source>
</evidence>
<dbReference type="GO" id="GO:0005506">
    <property type="term" value="F:iron ion binding"/>
    <property type="evidence" value="ECO:0007669"/>
    <property type="project" value="InterPro"/>
</dbReference>
<evidence type="ECO:0000256" key="5">
    <source>
        <dbReference type="ARBA" id="ARBA00022723"/>
    </source>
</evidence>
<evidence type="ECO:0000256" key="3">
    <source>
        <dbReference type="ARBA" id="ARBA00010617"/>
    </source>
</evidence>
<evidence type="ECO:0000256" key="7">
    <source>
        <dbReference type="ARBA" id="ARBA00023004"/>
    </source>
</evidence>
<dbReference type="AlphaFoldDB" id="A0A4S8LPT8"/>
<dbReference type="PRINTS" id="PR00385">
    <property type="entry name" value="P450"/>
</dbReference>
<comment type="similarity">
    <text evidence="3 10">Belongs to the cytochrome P450 family.</text>
</comment>
<evidence type="ECO:0000256" key="4">
    <source>
        <dbReference type="ARBA" id="ARBA00022617"/>
    </source>
</evidence>
<comment type="pathway">
    <text evidence="2">Secondary metabolite biosynthesis.</text>
</comment>
<evidence type="ECO:0000313" key="11">
    <source>
        <dbReference type="EMBL" id="THU91399.1"/>
    </source>
</evidence>
<evidence type="ECO:0000256" key="9">
    <source>
        <dbReference type="PIRSR" id="PIRSR602401-1"/>
    </source>
</evidence>
<accession>A0A4S8LPT8</accession>
<comment type="cofactor">
    <cofactor evidence="1 9">
        <name>heme</name>
        <dbReference type="ChEBI" id="CHEBI:30413"/>
    </cofactor>
</comment>
<dbReference type="Pfam" id="PF00067">
    <property type="entry name" value="p450"/>
    <property type="match status" value="1"/>
</dbReference>
<dbReference type="PRINTS" id="PR00463">
    <property type="entry name" value="EP450I"/>
</dbReference>
<keyword evidence="8 10" id="KW-0503">Monooxygenase</keyword>
<dbReference type="InterPro" id="IPR036396">
    <property type="entry name" value="Cyt_P450_sf"/>
</dbReference>